<dbReference type="InterPro" id="IPR029070">
    <property type="entry name" value="Chitinase_insertion_sf"/>
</dbReference>
<dbReference type="Proteomes" id="UP000325081">
    <property type="component" value="Unassembled WGS sequence"/>
</dbReference>
<dbReference type="SMART" id="SM00636">
    <property type="entry name" value="Glyco_18"/>
    <property type="match status" value="1"/>
</dbReference>
<dbReference type="Pfam" id="PF00704">
    <property type="entry name" value="Glyco_hydro_18"/>
    <property type="match status" value="1"/>
</dbReference>
<evidence type="ECO:0000256" key="3">
    <source>
        <dbReference type="ARBA" id="ARBA00022801"/>
    </source>
</evidence>
<dbReference type="GO" id="GO:0004568">
    <property type="term" value="F:chitinase activity"/>
    <property type="evidence" value="ECO:0007669"/>
    <property type="project" value="TreeGrafter"/>
</dbReference>
<dbReference type="SUPFAM" id="SSF51445">
    <property type="entry name" value="(Trans)glycosidases"/>
    <property type="match status" value="1"/>
</dbReference>
<feature type="domain" description="GH18" evidence="7">
    <location>
        <begin position="42"/>
        <end position="384"/>
    </location>
</feature>
<dbReference type="GO" id="GO:0008061">
    <property type="term" value="F:chitin binding"/>
    <property type="evidence" value="ECO:0007669"/>
    <property type="project" value="InterPro"/>
</dbReference>
<dbReference type="AlphaFoldDB" id="A0A5A7PLQ7"/>
<accession>A0A5A7PLQ7</accession>
<evidence type="ECO:0000313" key="9">
    <source>
        <dbReference type="Proteomes" id="UP000325081"/>
    </source>
</evidence>
<comment type="similarity">
    <text evidence="1">Belongs to the glycosyl hydrolase 18 family. Chitinase class V subfamily.</text>
</comment>
<dbReference type="SUPFAM" id="SSF54556">
    <property type="entry name" value="Chitinase insertion domain"/>
    <property type="match status" value="1"/>
</dbReference>
<keyword evidence="2 6" id="KW-0732">Signal</keyword>
<evidence type="ECO:0000259" key="7">
    <source>
        <dbReference type="PROSITE" id="PS51910"/>
    </source>
</evidence>
<dbReference type="GO" id="GO:0005576">
    <property type="term" value="C:extracellular region"/>
    <property type="evidence" value="ECO:0007669"/>
    <property type="project" value="TreeGrafter"/>
</dbReference>
<dbReference type="GO" id="GO:0005975">
    <property type="term" value="P:carbohydrate metabolic process"/>
    <property type="evidence" value="ECO:0007669"/>
    <property type="project" value="InterPro"/>
</dbReference>
<dbReference type="PROSITE" id="PS51910">
    <property type="entry name" value="GH18_2"/>
    <property type="match status" value="1"/>
</dbReference>
<keyword evidence="9" id="KW-1185">Reference proteome</keyword>
<feature type="chain" id="PRO_5022804607" evidence="6">
    <location>
        <begin position="32"/>
        <end position="411"/>
    </location>
</feature>
<keyword evidence="4" id="KW-0325">Glycoprotein</keyword>
<dbReference type="Gene3D" id="3.10.50.10">
    <property type="match status" value="1"/>
</dbReference>
<dbReference type="InterPro" id="IPR011583">
    <property type="entry name" value="Chitinase_II/V-like_cat"/>
</dbReference>
<dbReference type="InterPro" id="IPR017853">
    <property type="entry name" value="GH"/>
</dbReference>
<evidence type="ECO:0000256" key="2">
    <source>
        <dbReference type="ARBA" id="ARBA00022729"/>
    </source>
</evidence>
<dbReference type="PANTHER" id="PTHR11177">
    <property type="entry name" value="CHITINASE"/>
    <property type="match status" value="1"/>
</dbReference>
<sequence length="411" mass="44860">MAATTTTNALIRTTALIILLLTLTSPSPSHATTTRHNRSPPIIKGIYYPSWARWSLPPSSIDTTLFTHIFYAFLTPNPLTFEFDNIPQADALFITNFTSHLRSRNVKTLFSVGGAAEGPSLFSRMASSPSSRAAFIRSSIRTARALGFHGIDLDWEFPQNSADMENLSTLLDEWRAAVRAEAARTGPAPLLLTAAVYYAADGFLSGAPRVYPARSVARNLDFVNVMCYDYRGGWDTSTTGAHAALFDPRSNVSTSRGLGSWVRAGVPRGKVVMGMPLYGRTWRLRDAAVASGVGAPAVGVGPGEGVLRYAEIVVFNRERRARVVYDRETVSVYSVAGSDWVGYDDVRSVRVKVGYARGMGLGGYFFWAANGDYNWTISRAVLSFAIMVFLRATTMTTGLKNDMVLRSNSST</sequence>
<proteinExistence type="inferred from homology"/>
<keyword evidence="3" id="KW-0378">Hydrolase</keyword>
<organism evidence="8 9">
    <name type="scientific">Striga asiatica</name>
    <name type="common">Asiatic witchweed</name>
    <name type="synonym">Buchnera asiatica</name>
    <dbReference type="NCBI Taxonomy" id="4170"/>
    <lineage>
        <taxon>Eukaryota</taxon>
        <taxon>Viridiplantae</taxon>
        <taxon>Streptophyta</taxon>
        <taxon>Embryophyta</taxon>
        <taxon>Tracheophyta</taxon>
        <taxon>Spermatophyta</taxon>
        <taxon>Magnoliopsida</taxon>
        <taxon>eudicotyledons</taxon>
        <taxon>Gunneridae</taxon>
        <taxon>Pentapetalae</taxon>
        <taxon>asterids</taxon>
        <taxon>lamiids</taxon>
        <taxon>Lamiales</taxon>
        <taxon>Orobanchaceae</taxon>
        <taxon>Buchnereae</taxon>
        <taxon>Striga</taxon>
    </lineage>
</organism>
<dbReference type="CDD" id="cd02879">
    <property type="entry name" value="GH18_plant_chitinase_class_V"/>
    <property type="match status" value="1"/>
</dbReference>
<protein>
    <submittedName>
        <fullName evidence="8">Chitinase</fullName>
    </submittedName>
</protein>
<comment type="caution">
    <text evidence="8">The sequence shown here is derived from an EMBL/GenBank/DDBJ whole genome shotgun (WGS) entry which is preliminary data.</text>
</comment>
<feature type="signal peptide" evidence="6">
    <location>
        <begin position="1"/>
        <end position="31"/>
    </location>
</feature>
<reference evidence="9" key="1">
    <citation type="journal article" date="2019" name="Curr. Biol.">
        <title>Genome Sequence of Striga asiatica Provides Insight into the Evolution of Plant Parasitism.</title>
        <authorList>
            <person name="Yoshida S."/>
            <person name="Kim S."/>
            <person name="Wafula E.K."/>
            <person name="Tanskanen J."/>
            <person name="Kim Y.M."/>
            <person name="Honaas L."/>
            <person name="Yang Z."/>
            <person name="Spallek T."/>
            <person name="Conn C.E."/>
            <person name="Ichihashi Y."/>
            <person name="Cheong K."/>
            <person name="Cui S."/>
            <person name="Der J.P."/>
            <person name="Gundlach H."/>
            <person name="Jiao Y."/>
            <person name="Hori C."/>
            <person name="Ishida J.K."/>
            <person name="Kasahara H."/>
            <person name="Kiba T."/>
            <person name="Kim M.S."/>
            <person name="Koo N."/>
            <person name="Laohavisit A."/>
            <person name="Lee Y.H."/>
            <person name="Lumba S."/>
            <person name="McCourt P."/>
            <person name="Mortimer J.C."/>
            <person name="Mutuku J.M."/>
            <person name="Nomura T."/>
            <person name="Sasaki-Sekimoto Y."/>
            <person name="Seto Y."/>
            <person name="Wang Y."/>
            <person name="Wakatake T."/>
            <person name="Sakakibara H."/>
            <person name="Demura T."/>
            <person name="Yamaguchi S."/>
            <person name="Yoneyama K."/>
            <person name="Manabe R.I."/>
            <person name="Nelson D.C."/>
            <person name="Schulman A.H."/>
            <person name="Timko M.P."/>
            <person name="dePamphilis C.W."/>
            <person name="Choi D."/>
            <person name="Shirasu K."/>
        </authorList>
    </citation>
    <scope>NUCLEOTIDE SEQUENCE [LARGE SCALE GENOMIC DNA]</scope>
    <source>
        <strain evidence="9">cv. UVA1</strain>
    </source>
</reference>
<gene>
    <name evidence="8" type="ORF">STAS_09838</name>
</gene>
<dbReference type="Gene3D" id="3.20.20.80">
    <property type="entry name" value="Glycosidases"/>
    <property type="match status" value="1"/>
</dbReference>
<dbReference type="InterPro" id="IPR001223">
    <property type="entry name" value="Glyco_hydro18_cat"/>
</dbReference>
<evidence type="ECO:0000256" key="4">
    <source>
        <dbReference type="ARBA" id="ARBA00023180"/>
    </source>
</evidence>
<evidence type="ECO:0000313" key="8">
    <source>
        <dbReference type="EMBL" id="GER33690.1"/>
    </source>
</evidence>
<evidence type="ECO:0000256" key="5">
    <source>
        <dbReference type="ARBA" id="ARBA00023295"/>
    </source>
</evidence>
<evidence type="ECO:0000256" key="6">
    <source>
        <dbReference type="SAM" id="SignalP"/>
    </source>
</evidence>
<keyword evidence="5" id="KW-0326">Glycosidase</keyword>
<dbReference type="PANTHER" id="PTHR11177:SF396">
    <property type="entry name" value="NOD FACTOR HYDROLASE PROTEIN 1"/>
    <property type="match status" value="1"/>
</dbReference>
<dbReference type="OrthoDB" id="76388at2759"/>
<dbReference type="FunFam" id="3.10.50.10:FF:000003">
    <property type="entry name" value="Class V chitinase CHIT5b"/>
    <property type="match status" value="1"/>
</dbReference>
<dbReference type="EMBL" id="BKCP01004772">
    <property type="protein sequence ID" value="GER33690.1"/>
    <property type="molecule type" value="Genomic_DNA"/>
</dbReference>
<dbReference type="GO" id="GO:0006032">
    <property type="term" value="P:chitin catabolic process"/>
    <property type="evidence" value="ECO:0007669"/>
    <property type="project" value="TreeGrafter"/>
</dbReference>
<name>A0A5A7PLQ7_STRAF</name>
<evidence type="ECO:0000256" key="1">
    <source>
        <dbReference type="ARBA" id="ARBA00008682"/>
    </source>
</evidence>
<dbReference type="InterPro" id="IPR050314">
    <property type="entry name" value="Glycosyl_Hydrlase_18"/>
</dbReference>